<dbReference type="PANTHER" id="PTHR43384:SF13">
    <property type="entry name" value="SLR0110 PROTEIN"/>
    <property type="match status" value="1"/>
</dbReference>
<dbReference type="InterPro" id="IPR050625">
    <property type="entry name" value="ParA/MinD_ATPase"/>
</dbReference>
<gene>
    <name evidence="2" type="ORF">SAMN05444168_3936</name>
</gene>
<proteinExistence type="predicted"/>
<protein>
    <submittedName>
        <fullName evidence="2">Pilus assembly protein CpaE</fullName>
    </submittedName>
</protein>
<dbReference type="GO" id="GO:0051782">
    <property type="term" value="P:negative regulation of cell division"/>
    <property type="evidence" value="ECO:0007669"/>
    <property type="project" value="TreeGrafter"/>
</dbReference>
<dbReference type="RefSeq" id="WP_074265733.1">
    <property type="nucleotide sequence ID" value="NZ_FSRM01000001.1"/>
</dbReference>
<evidence type="ECO:0000313" key="3">
    <source>
        <dbReference type="Proteomes" id="UP000184693"/>
    </source>
</evidence>
<feature type="domain" description="AAA" evidence="1">
    <location>
        <begin position="133"/>
        <end position="291"/>
    </location>
</feature>
<dbReference type="GO" id="GO:0005524">
    <property type="term" value="F:ATP binding"/>
    <property type="evidence" value="ECO:0007669"/>
    <property type="project" value="TreeGrafter"/>
</dbReference>
<dbReference type="InterPro" id="IPR025669">
    <property type="entry name" value="AAA_dom"/>
</dbReference>
<organism evidence="2 3">
    <name type="scientific">Paraburkholderia phenazinium</name>
    <dbReference type="NCBI Taxonomy" id="60549"/>
    <lineage>
        <taxon>Bacteria</taxon>
        <taxon>Pseudomonadati</taxon>
        <taxon>Pseudomonadota</taxon>
        <taxon>Betaproteobacteria</taxon>
        <taxon>Burkholderiales</taxon>
        <taxon>Burkholderiaceae</taxon>
        <taxon>Paraburkholderia</taxon>
    </lineage>
</organism>
<dbReference type="SUPFAM" id="SSF52540">
    <property type="entry name" value="P-loop containing nucleoside triphosphate hydrolases"/>
    <property type="match status" value="1"/>
</dbReference>
<dbReference type="InterPro" id="IPR027417">
    <property type="entry name" value="P-loop_NTPase"/>
</dbReference>
<dbReference type="PANTHER" id="PTHR43384">
    <property type="entry name" value="SEPTUM SITE-DETERMINING PROTEIN MIND HOMOLOG, CHLOROPLASTIC-RELATED"/>
    <property type="match status" value="1"/>
</dbReference>
<dbReference type="Gene3D" id="3.40.50.300">
    <property type="entry name" value="P-loop containing nucleotide triphosphate hydrolases"/>
    <property type="match status" value="1"/>
</dbReference>
<dbReference type="GO" id="GO:0016887">
    <property type="term" value="F:ATP hydrolysis activity"/>
    <property type="evidence" value="ECO:0007669"/>
    <property type="project" value="TreeGrafter"/>
</dbReference>
<dbReference type="OrthoDB" id="9768734at2"/>
<dbReference type="EMBL" id="FSRM01000001">
    <property type="protein sequence ID" value="SIO26631.1"/>
    <property type="molecule type" value="Genomic_DNA"/>
</dbReference>
<dbReference type="GO" id="GO:0009898">
    <property type="term" value="C:cytoplasmic side of plasma membrane"/>
    <property type="evidence" value="ECO:0007669"/>
    <property type="project" value="TreeGrafter"/>
</dbReference>
<dbReference type="AlphaFoldDB" id="A0A1N6I3S9"/>
<dbReference type="Gene3D" id="3.40.50.2300">
    <property type="match status" value="1"/>
</dbReference>
<evidence type="ECO:0000259" key="1">
    <source>
        <dbReference type="Pfam" id="PF13614"/>
    </source>
</evidence>
<accession>A0A1N6I3S9</accession>
<dbReference type="Pfam" id="PF13614">
    <property type="entry name" value="AAA_31"/>
    <property type="match status" value="1"/>
</dbReference>
<name>A0A1N6I3S9_9BURK</name>
<evidence type="ECO:0000313" key="2">
    <source>
        <dbReference type="EMBL" id="SIO26631.1"/>
    </source>
</evidence>
<dbReference type="SUPFAM" id="SSF52172">
    <property type="entry name" value="CheY-like"/>
    <property type="match status" value="1"/>
</dbReference>
<sequence>MINILLVSSDPGRTQQIAAVIAASGIGHQLKTVATGLQQICADKDTLHATALLIFDGYHLTQDDLSAFEKLSSRHRELACTLVTPSPSHDVLIQAMHAGVRNVAPWPIDQDSFVADLQRVAARRAETDHRQGQVLSFVSCKGGSGTTFLAVNLGYALATLRDKRVLFVDLNQQFADAAHLVCDKNPPATIADVCAQIDRLDASFFDACLTHAYPNFDVLAGAGDPVKAGDVKLPHLERIVALIRHQYDFVIFDVGQSVNPVSIFALDHSDLIFPVVQSSVPHLRAGQRLLHLFQSLGYPADRVRVLINRHDKRGHIALKAVEDVLGVKASKLLPNDSSAVIDSVNQGMPVLKQHKNSAISKSLAELADSLAPAPKAASGAVLTRLFRSKARIQHSPA</sequence>
<dbReference type="GO" id="GO:0005829">
    <property type="term" value="C:cytosol"/>
    <property type="evidence" value="ECO:0007669"/>
    <property type="project" value="TreeGrafter"/>
</dbReference>
<dbReference type="InterPro" id="IPR011006">
    <property type="entry name" value="CheY-like_superfamily"/>
</dbReference>
<dbReference type="Proteomes" id="UP000184693">
    <property type="component" value="Unassembled WGS sequence"/>
</dbReference>
<reference evidence="2 3" key="1">
    <citation type="submission" date="2016-11" db="EMBL/GenBank/DDBJ databases">
        <authorList>
            <person name="Jaros S."/>
            <person name="Januszkiewicz K."/>
            <person name="Wedrychowicz H."/>
        </authorList>
    </citation>
    <scope>NUCLEOTIDE SEQUENCE [LARGE SCALE GENOMIC DNA]</scope>
    <source>
        <strain evidence="2 3">GAS86</strain>
    </source>
</reference>